<dbReference type="EMBL" id="FLUQ01000004">
    <property type="protein sequence ID" value="SBW08597.1"/>
    <property type="molecule type" value="Genomic_DNA"/>
</dbReference>
<evidence type="ECO:0000313" key="1">
    <source>
        <dbReference type="EMBL" id="SBW08597.1"/>
    </source>
</evidence>
<gene>
    <name evidence="1" type="ORF">KL86DPRO_40138</name>
</gene>
<organism evidence="1">
    <name type="scientific">uncultured delta proteobacterium</name>
    <dbReference type="NCBI Taxonomy" id="34034"/>
    <lineage>
        <taxon>Bacteria</taxon>
        <taxon>Deltaproteobacteria</taxon>
        <taxon>environmental samples</taxon>
    </lineage>
</organism>
<reference evidence="1" key="1">
    <citation type="submission" date="2016-04" db="EMBL/GenBank/DDBJ databases">
        <authorList>
            <person name="Evans L.H."/>
            <person name="Alamgir A."/>
            <person name="Owens N."/>
            <person name="Weber N.D."/>
            <person name="Virtaneva K."/>
            <person name="Barbian K."/>
            <person name="Babar A."/>
            <person name="Rosenke K."/>
        </authorList>
    </citation>
    <scope>NUCLEOTIDE SEQUENCE</scope>
    <source>
        <strain evidence="1">86</strain>
    </source>
</reference>
<name>A0A212KAD8_9DELT</name>
<sequence>MPYPPYIICENKIRIKLHRSKIHAKAGTGFLRMHRPAGAWIVVRARCRRLLDCDRWHNSCFPQ</sequence>
<accession>A0A212KAD8</accession>
<protein>
    <submittedName>
        <fullName evidence="1">Uncharacterized protein</fullName>
    </submittedName>
</protein>
<proteinExistence type="predicted"/>
<dbReference type="AlphaFoldDB" id="A0A212KAD8"/>